<sequence length="31" mass="3631">MVLFFEVLLVLCSVLITWFAGYVAYRLFTES</sequence>
<dbReference type="Proteomes" id="UP001519325">
    <property type="component" value="Unassembled WGS sequence"/>
</dbReference>
<keyword evidence="1" id="KW-1133">Transmembrane helix</keyword>
<evidence type="ECO:0000313" key="2">
    <source>
        <dbReference type="EMBL" id="MBP2187627.1"/>
    </source>
</evidence>
<keyword evidence="1" id="KW-0472">Membrane</keyword>
<evidence type="ECO:0000313" key="3">
    <source>
        <dbReference type="Proteomes" id="UP001519325"/>
    </source>
</evidence>
<comment type="caution">
    <text evidence="2">The sequence shown here is derived from an EMBL/GenBank/DDBJ whole genome shotgun (WGS) entry which is preliminary data.</text>
</comment>
<keyword evidence="3" id="KW-1185">Reference proteome</keyword>
<name>A0ABS4Q7G6_9NOCA</name>
<gene>
    <name evidence="2" type="ORF">BJ987_000528</name>
</gene>
<protein>
    <submittedName>
        <fullName evidence="2">Uncharacterized protein</fullName>
    </submittedName>
</protein>
<dbReference type="EMBL" id="JAGGMR010000001">
    <property type="protein sequence ID" value="MBP2187627.1"/>
    <property type="molecule type" value="Genomic_DNA"/>
</dbReference>
<feature type="transmembrane region" description="Helical" evidence="1">
    <location>
        <begin position="7"/>
        <end position="28"/>
    </location>
</feature>
<proteinExistence type="predicted"/>
<evidence type="ECO:0000256" key="1">
    <source>
        <dbReference type="SAM" id="Phobius"/>
    </source>
</evidence>
<keyword evidence="1" id="KW-0812">Transmembrane</keyword>
<organism evidence="2 3">
    <name type="scientific">Nocardia goodfellowii</name>
    <dbReference type="NCBI Taxonomy" id="882446"/>
    <lineage>
        <taxon>Bacteria</taxon>
        <taxon>Bacillati</taxon>
        <taxon>Actinomycetota</taxon>
        <taxon>Actinomycetes</taxon>
        <taxon>Mycobacteriales</taxon>
        <taxon>Nocardiaceae</taxon>
        <taxon>Nocardia</taxon>
    </lineage>
</organism>
<accession>A0ABS4Q7G6</accession>
<reference evidence="2 3" key="1">
    <citation type="submission" date="2021-03" db="EMBL/GenBank/DDBJ databases">
        <title>Sequencing the genomes of 1000 actinobacteria strains.</title>
        <authorList>
            <person name="Klenk H.-P."/>
        </authorList>
    </citation>
    <scope>NUCLEOTIDE SEQUENCE [LARGE SCALE GENOMIC DNA]</scope>
    <source>
        <strain evidence="2 3">DSM 45516</strain>
    </source>
</reference>